<dbReference type="InterPro" id="IPR028299">
    <property type="entry name" value="ClpA/B_CS2"/>
</dbReference>
<dbReference type="SUPFAM" id="SSF52540">
    <property type="entry name" value="P-loop containing nucleoside triphosphate hydrolases"/>
    <property type="match status" value="2"/>
</dbReference>
<gene>
    <name evidence="10 12" type="primary">clpB</name>
    <name evidence="12" type="ORF">QUW08_07420</name>
</gene>
<keyword evidence="3 9" id="KW-0547">Nucleotide-binding</keyword>
<evidence type="ECO:0000256" key="9">
    <source>
        <dbReference type="RuleBase" id="RU004432"/>
    </source>
</evidence>
<evidence type="ECO:0000256" key="10">
    <source>
        <dbReference type="RuleBase" id="RU362034"/>
    </source>
</evidence>
<keyword evidence="2 8" id="KW-0677">Repeat</keyword>
<keyword evidence="5 10" id="KW-0175">Coiled coil</keyword>
<dbReference type="Gene3D" id="3.40.50.300">
    <property type="entry name" value="P-loop containing nucleotide triphosphate hydrolases"/>
    <property type="match status" value="3"/>
</dbReference>
<keyword evidence="10" id="KW-0963">Cytoplasm</keyword>
<dbReference type="Pfam" id="PF02861">
    <property type="entry name" value="Clp_N"/>
    <property type="match status" value="1"/>
</dbReference>
<dbReference type="Proteomes" id="UP001529380">
    <property type="component" value="Unassembled WGS sequence"/>
</dbReference>
<dbReference type="Pfam" id="PF17871">
    <property type="entry name" value="AAA_lid_9"/>
    <property type="match status" value="1"/>
</dbReference>
<dbReference type="PROSITE" id="PS00870">
    <property type="entry name" value="CLPAB_1"/>
    <property type="match status" value="1"/>
</dbReference>
<name>A0ABT7UQF1_9FIRM</name>
<dbReference type="CDD" id="cd19499">
    <property type="entry name" value="RecA-like_ClpB_Hsp104-like"/>
    <property type="match status" value="1"/>
</dbReference>
<evidence type="ECO:0000256" key="5">
    <source>
        <dbReference type="ARBA" id="ARBA00023054"/>
    </source>
</evidence>
<dbReference type="InterPro" id="IPR004176">
    <property type="entry name" value="Clp_R_N"/>
</dbReference>
<protein>
    <recommendedName>
        <fullName evidence="10">Chaperone protein ClpB</fullName>
    </recommendedName>
</protein>
<dbReference type="CDD" id="cd00009">
    <property type="entry name" value="AAA"/>
    <property type="match status" value="1"/>
</dbReference>
<dbReference type="InterPro" id="IPR003593">
    <property type="entry name" value="AAA+_ATPase"/>
</dbReference>
<dbReference type="InterPro" id="IPR018368">
    <property type="entry name" value="ClpA/B_CS1"/>
</dbReference>
<dbReference type="InterPro" id="IPR036628">
    <property type="entry name" value="Clp_N_dom_sf"/>
</dbReference>
<reference evidence="12 13" key="1">
    <citation type="submission" date="2023-06" db="EMBL/GenBank/DDBJ databases">
        <title>Identification and characterization of horizontal gene transfer across gut microbiota members of farm animals based on homology search.</title>
        <authorList>
            <person name="Schwarzerova J."/>
            <person name="Nykrynova M."/>
            <person name="Jureckova K."/>
            <person name="Cejkova D."/>
            <person name="Rychlik I."/>
        </authorList>
    </citation>
    <scope>NUCLEOTIDE SEQUENCE [LARGE SCALE GENOMIC DNA]</scope>
    <source>
        <strain evidence="12 13">ET340</strain>
    </source>
</reference>
<keyword evidence="13" id="KW-1185">Reference proteome</keyword>
<evidence type="ECO:0000256" key="6">
    <source>
        <dbReference type="ARBA" id="ARBA00023186"/>
    </source>
</evidence>
<dbReference type="Pfam" id="PF07724">
    <property type="entry name" value="AAA_2"/>
    <property type="match status" value="1"/>
</dbReference>
<dbReference type="Gene3D" id="1.10.8.60">
    <property type="match status" value="1"/>
</dbReference>
<evidence type="ECO:0000313" key="12">
    <source>
        <dbReference type="EMBL" id="MDM8201120.1"/>
    </source>
</evidence>
<dbReference type="InterPro" id="IPR019489">
    <property type="entry name" value="Clp_ATPase_C"/>
</dbReference>
<evidence type="ECO:0000256" key="7">
    <source>
        <dbReference type="ARBA" id="ARBA00026057"/>
    </source>
</evidence>
<organism evidence="12 13">
    <name type="scientific">Allofournierella massiliensis</name>
    <dbReference type="NCBI Taxonomy" id="1650663"/>
    <lineage>
        <taxon>Bacteria</taxon>
        <taxon>Bacillati</taxon>
        <taxon>Bacillota</taxon>
        <taxon>Clostridia</taxon>
        <taxon>Eubacteriales</taxon>
        <taxon>Oscillospiraceae</taxon>
        <taxon>Allofournierella</taxon>
    </lineage>
</organism>
<feature type="domain" description="Clp R" evidence="11">
    <location>
        <begin position="3"/>
        <end position="150"/>
    </location>
</feature>
<comment type="subcellular location">
    <subcellularLocation>
        <location evidence="10">Cytoplasm</location>
    </subcellularLocation>
</comment>
<dbReference type="Pfam" id="PF00004">
    <property type="entry name" value="AAA"/>
    <property type="match status" value="1"/>
</dbReference>
<evidence type="ECO:0000256" key="3">
    <source>
        <dbReference type="ARBA" id="ARBA00022741"/>
    </source>
</evidence>
<dbReference type="InterPro" id="IPR041546">
    <property type="entry name" value="ClpA/ClpB_AAA_lid"/>
</dbReference>
<keyword evidence="4 9" id="KW-0067">ATP-binding</keyword>
<dbReference type="PRINTS" id="PR00300">
    <property type="entry name" value="CLPPROTEASEA"/>
</dbReference>
<dbReference type="InterPro" id="IPR001270">
    <property type="entry name" value="ClpA/B"/>
</dbReference>
<comment type="similarity">
    <text evidence="1 9">Belongs to the ClpA/ClpB family.</text>
</comment>
<evidence type="ECO:0000256" key="4">
    <source>
        <dbReference type="ARBA" id="ARBA00022840"/>
    </source>
</evidence>
<evidence type="ECO:0000256" key="8">
    <source>
        <dbReference type="PROSITE-ProRule" id="PRU01251"/>
    </source>
</evidence>
<dbReference type="SUPFAM" id="SSF81923">
    <property type="entry name" value="Double Clp-N motif"/>
    <property type="match status" value="1"/>
</dbReference>
<dbReference type="PANTHER" id="PTHR11638:SF18">
    <property type="entry name" value="HEAT SHOCK PROTEIN 104"/>
    <property type="match status" value="1"/>
</dbReference>
<dbReference type="EMBL" id="JAUDCL010000011">
    <property type="protein sequence ID" value="MDM8201120.1"/>
    <property type="molecule type" value="Genomic_DNA"/>
</dbReference>
<evidence type="ECO:0000259" key="11">
    <source>
        <dbReference type="PROSITE" id="PS51903"/>
    </source>
</evidence>
<dbReference type="PANTHER" id="PTHR11638">
    <property type="entry name" value="ATP-DEPENDENT CLP PROTEASE"/>
    <property type="match status" value="1"/>
</dbReference>
<dbReference type="InterPro" id="IPR027417">
    <property type="entry name" value="P-loop_NTPase"/>
</dbReference>
<accession>A0ABT7UQF1</accession>
<feature type="coiled-coil region" evidence="10">
    <location>
        <begin position="416"/>
        <end position="537"/>
    </location>
</feature>
<dbReference type="InterPro" id="IPR003959">
    <property type="entry name" value="ATPase_AAA_core"/>
</dbReference>
<dbReference type="Pfam" id="PF10431">
    <property type="entry name" value="ClpB_D2-small"/>
    <property type="match status" value="1"/>
</dbReference>
<proteinExistence type="inferred from homology"/>
<evidence type="ECO:0000313" key="13">
    <source>
        <dbReference type="Proteomes" id="UP001529380"/>
    </source>
</evidence>
<comment type="subunit">
    <text evidence="10">Homohexamer; The oligomerization is ATP-dependent.</text>
</comment>
<dbReference type="RefSeq" id="WP_289599720.1">
    <property type="nucleotide sequence ID" value="NZ_JAUDCL010000011.1"/>
</dbReference>
<dbReference type="SMART" id="SM00382">
    <property type="entry name" value="AAA"/>
    <property type="match status" value="2"/>
</dbReference>
<keyword evidence="10" id="KW-0346">Stress response</keyword>
<comment type="function">
    <text evidence="10">Part of a stress-induced multi-chaperone system, it is involved in the recovery of the cell from heat-induced damage, in cooperation with DnaK, DnaJ and GrpE.</text>
</comment>
<dbReference type="InterPro" id="IPR050130">
    <property type="entry name" value="ClpA_ClpB"/>
</dbReference>
<sequence>MNTNKFTQKTLEALQSAQQTAIEYQNQTLEPEHLLFAIANQDQGLIPQLLQQMGVEPGNFVSAAAQKISMLPHVTGSGREADKIYISAATDKVLNAAESTANAMKDEYVSVEHVFLALIENPNSAVRDLMKSFSIDKNKFLSVLSGVRGNQRVTSDHPEDTYDVLKKYGQELVELARQQKLDPVIGRDTEIRNVIRILSRKRKNNPCLIGEPGVGKTAIAEGLAQRIVRGDVPENLKDRKVFSLDMGALVAGAKYRGEFEERLKSVLQEVKKSEGQIILFIDELHTIVGAGKTDGAMDAGNLLKPLLARGELHCIGATTLDEYRQYIEKDPALERRFQPVMVDEPTVEDTISILRGLKERYEVFHGVKIQDSALIAAATLSNRYISDRFLPDKAIDLVDEACAMIRTEMDSMPAELDDLRRKIMQHEIEEAALKKETDTLSAQRLAALQKELAEMREQFKAMKAQWDNEKNSIGKVQSIREQIEQTNAAIEKAEREYDLNKAAELKYGKLPELQKQLAEEEKKAEAAGQTQDNLLRDRVTDEEIARIVARWTGIPVEKLVEGEREKLLGLEDILHKRVIGQSEAVTKVSEAILRSRAGIANPNRPIGSFLFLGPTGVGKTELAKALAQALFDDEKNMVRIDMTEYMEKFSVSRLIGAPPGYVGYEEGGQLTEAVRRHPYSVVLFDEVEKAHPDVFNILLQVLDDGHITDSQGRVVDFKNTIIILTSNLGSQYILEGIGPDGQISEDARKAVDGLLKSQFRPEFLNRLDEIVFYKPLTKAEIGGIVELQLDDLRKRLADKQLKLAVTDAAKDFIIDQGYDPIYGARPLKRFIQSRVETLIAKEIIAGVHNTGDTLTVDVENGALILR</sequence>
<dbReference type="InterPro" id="IPR017730">
    <property type="entry name" value="Chaperonin_ClpB"/>
</dbReference>
<dbReference type="Gene3D" id="1.10.1780.10">
    <property type="entry name" value="Clp, N-terminal domain"/>
    <property type="match status" value="1"/>
</dbReference>
<dbReference type="PROSITE" id="PS51903">
    <property type="entry name" value="CLP_R"/>
    <property type="match status" value="1"/>
</dbReference>
<comment type="caution">
    <text evidence="12">The sequence shown here is derived from an EMBL/GenBank/DDBJ whole genome shotgun (WGS) entry which is preliminary data.</text>
</comment>
<comment type="subunit">
    <text evidence="7">Homohexamer. The oligomerization is ATP-dependent.</text>
</comment>
<dbReference type="SMART" id="SM01086">
    <property type="entry name" value="ClpB_D2-small"/>
    <property type="match status" value="1"/>
</dbReference>
<dbReference type="PROSITE" id="PS00871">
    <property type="entry name" value="CLPAB_2"/>
    <property type="match status" value="1"/>
</dbReference>
<evidence type="ECO:0000256" key="2">
    <source>
        <dbReference type="ARBA" id="ARBA00022737"/>
    </source>
</evidence>
<evidence type="ECO:0000256" key="1">
    <source>
        <dbReference type="ARBA" id="ARBA00008675"/>
    </source>
</evidence>
<dbReference type="NCBIfam" id="TIGR03346">
    <property type="entry name" value="chaperone_ClpB"/>
    <property type="match status" value="1"/>
</dbReference>
<keyword evidence="6 9" id="KW-0143">Chaperone</keyword>